<gene>
    <name evidence="1" type="ORF">FSB_LOCUS16510</name>
</gene>
<proteinExistence type="predicted"/>
<protein>
    <submittedName>
        <fullName evidence="1">Uncharacterized protein</fullName>
    </submittedName>
</protein>
<dbReference type="AlphaFoldDB" id="A0A2N9FN35"/>
<dbReference type="EMBL" id="OIVN01001006">
    <property type="protein sequence ID" value="SPC88628.1"/>
    <property type="molecule type" value="Genomic_DNA"/>
</dbReference>
<accession>A0A2N9FN35</accession>
<name>A0A2N9FN35_FAGSY</name>
<organism evidence="1">
    <name type="scientific">Fagus sylvatica</name>
    <name type="common">Beechnut</name>
    <dbReference type="NCBI Taxonomy" id="28930"/>
    <lineage>
        <taxon>Eukaryota</taxon>
        <taxon>Viridiplantae</taxon>
        <taxon>Streptophyta</taxon>
        <taxon>Embryophyta</taxon>
        <taxon>Tracheophyta</taxon>
        <taxon>Spermatophyta</taxon>
        <taxon>Magnoliopsida</taxon>
        <taxon>eudicotyledons</taxon>
        <taxon>Gunneridae</taxon>
        <taxon>Pentapetalae</taxon>
        <taxon>rosids</taxon>
        <taxon>fabids</taxon>
        <taxon>Fagales</taxon>
        <taxon>Fagaceae</taxon>
        <taxon>Fagus</taxon>
    </lineage>
</organism>
<evidence type="ECO:0000313" key="1">
    <source>
        <dbReference type="EMBL" id="SPC88628.1"/>
    </source>
</evidence>
<sequence length="106" mass="11308">MFPNPMDTLGAAYISHPFIEVRLNSAFNFIMGVLNNIGAGSMVVVRVCLGIGTYVGAVRVMSGTVPTTDRNPSIVAATNNRNGWLNGSSLPTPTKVILDFKTQLPL</sequence>
<reference evidence="1" key="1">
    <citation type="submission" date="2018-02" db="EMBL/GenBank/DDBJ databases">
        <authorList>
            <person name="Cohen D.B."/>
            <person name="Kent A.D."/>
        </authorList>
    </citation>
    <scope>NUCLEOTIDE SEQUENCE</scope>
</reference>